<dbReference type="Proteomes" id="UP001141552">
    <property type="component" value="Unassembled WGS sequence"/>
</dbReference>
<dbReference type="EMBL" id="JAKUCV010003517">
    <property type="protein sequence ID" value="KAJ4838589.1"/>
    <property type="molecule type" value="Genomic_DNA"/>
</dbReference>
<comment type="caution">
    <text evidence="1">The sequence shown here is derived from an EMBL/GenBank/DDBJ whole genome shotgun (WGS) entry which is preliminary data.</text>
</comment>
<gene>
    <name evidence="1" type="ORF">Tsubulata_007089</name>
</gene>
<accession>A0A9Q0JEF9</accession>
<dbReference type="OrthoDB" id="10255091at2759"/>
<dbReference type="AlphaFoldDB" id="A0A9Q0JEF9"/>
<organism evidence="1 2">
    <name type="scientific">Turnera subulata</name>
    <dbReference type="NCBI Taxonomy" id="218843"/>
    <lineage>
        <taxon>Eukaryota</taxon>
        <taxon>Viridiplantae</taxon>
        <taxon>Streptophyta</taxon>
        <taxon>Embryophyta</taxon>
        <taxon>Tracheophyta</taxon>
        <taxon>Spermatophyta</taxon>
        <taxon>Magnoliopsida</taxon>
        <taxon>eudicotyledons</taxon>
        <taxon>Gunneridae</taxon>
        <taxon>Pentapetalae</taxon>
        <taxon>rosids</taxon>
        <taxon>fabids</taxon>
        <taxon>Malpighiales</taxon>
        <taxon>Passifloraceae</taxon>
        <taxon>Turnera</taxon>
    </lineage>
</organism>
<name>A0A9Q0JEF9_9ROSI</name>
<keyword evidence="2" id="KW-1185">Reference proteome</keyword>
<reference evidence="1" key="2">
    <citation type="journal article" date="2023" name="Plants (Basel)">
        <title>Annotation of the Turnera subulata (Passifloraceae) Draft Genome Reveals the S-Locus Evolved after the Divergence of Turneroideae from Passifloroideae in a Stepwise Manner.</title>
        <authorList>
            <person name="Henning P.M."/>
            <person name="Roalson E.H."/>
            <person name="Mir W."/>
            <person name="McCubbin A.G."/>
            <person name="Shore J.S."/>
        </authorList>
    </citation>
    <scope>NUCLEOTIDE SEQUENCE</scope>
    <source>
        <strain evidence="1">F60SS</strain>
    </source>
</reference>
<sequence length="172" mass="18587">MDFPTGGFLRRSFVGISVAKASAPKVSMMRFTHSSWTAVRGTLPEETAATKLMMRAATLTTHRPHRRTVTTEAKLSSRITMSELSFATSVPCIPMESPISASLRAGASFVPSPVTATTCPFSFRHWTIRSLSNGEDLAITLIFSTFAILSSGEKFLNWIPSTTDAPSEVPSG</sequence>
<reference evidence="1" key="1">
    <citation type="submission" date="2022-02" db="EMBL/GenBank/DDBJ databases">
        <authorList>
            <person name="Henning P.M."/>
            <person name="McCubbin A.G."/>
            <person name="Shore J.S."/>
        </authorList>
    </citation>
    <scope>NUCLEOTIDE SEQUENCE</scope>
    <source>
        <strain evidence="1">F60SS</strain>
        <tissue evidence="1">Leaves</tissue>
    </source>
</reference>
<evidence type="ECO:0000313" key="1">
    <source>
        <dbReference type="EMBL" id="KAJ4838589.1"/>
    </source>
</evidence>
<protein>
    <submittedName>
        <fullName evidence="1">Uncharacterized protein</fullName>
    </submittedName>
</protein>
<evidence type="ECO:0000313" key="2">
    <source>
        <dbReference type="Proteomes" id="UP001141552"/>
    </source>
</evidence>
<proteinExistence type="predicted"/>